<dbReference type="InterPro" id="IPR045851">
    <property type="entry name" value="AMP-bd_C_sf"/>
</dbReference>
<dbReference type="InterPro" id="IPR000873">
    <property type="entry name" value="AMP-dep_synth/lig_dom"/>
</dbReference>
<dbReference type="Gene3D" id="1.10.1200.10">
    <property type="entry name" value="ACP-like"/>
    <property type="match status" value="1"/>
</dbReference>
<evidence type="ECO:0000256" key="3">
    <source>
        <dbReference type="ARBA" id="ARBA00029454"/>
    </source>
</evidence>
<dbReference type="Gene3D" id="3.40.50.980">
    <property type="match status" value="2"/>
</dbReference>
<dbReference type="PANTHER" id="PTHR44845:SF6">
    <property type="entry name" value="BETA-ALANINE-ACTIVATING ENZYME"/>
    <property type="match status" value="1"/>
</dbReference>
<sequence length="1013" mass="113007">MERIVYSHAQENPDAPAIESGDVTLTYSDLVTQAISFAELLNAEGIKSPEEPIGILLGPGIEQVIVQLAVRLIGATCVPIEPTLPECRIADMLNQVHVRYIVTEENGPLTLPQFHTVHIRSDRKTEHEMLPNWEFCPETDRSHILFTSGSTGKPKPVQIRAVNILHLATRTPVTPLLRSDRVAEFNNPGFDLSLFEIWATLLSGATIVAVPRHIATDTGGISSYLQEHDISVIFITAALFSITVSTCPSTFATLRHVLMGGDVANIPALRSLFASGPPQHLWNTYGPTECTTMTTMHEVTLEDTKSDRIPIGRPVGDMEVFLLDDDQQPIVDPGKHREIYIAGPQQAAGYFGRPAENTEQFVQIDQLDNDNKSCPVQVYRTGDRGRRGANSDVLDFLGRTDTQVKHGGFRVELGEIERILQDHPALHTAVVVRQPPSTAVGTYALIAFVAVDQGNVDAESLLRFARERLPSYMIPDAVEVMTEFPLTPNGKVDRNALLQRRLDAQEQQQQTATQQPSGNTTQDKNDKRSVLRDIWIDILNVPSVEDNEDFFQLGATSMQAAALIALIQTQLNHLISMEELYRSSRFSQLLSLLEPTDVLAHGNAPDDTRIWMEDVDLVKDIVLLPDWQSPDEGRVFLTGATGFVGAHLLHRLMHRPTVQQIACLSRPQGTVSAAQRIRQTMEKYDLWPTSPHLTEKLLVLSGDLSDDTFGLGHEKFAWLANWASVIFHLGAKVNFCESYREHRPANIVGTRNALRLAATSRRKPFHYMSSVDAWGPTGCILGTPEVREDGPLKPHIQGLRYDLGYAQSQWTAEAMVRRMRDEHGLPIAIYRPGFIIGDGVTGASNPNDFVTRLVVGCVQMGTFPRLTQCLEYVTVDYAVEAMLHIAADNTNLGRSYHIVPPDPKTSVTVEETCRVINEAGYPVKLVDYEEWAAQAVRDQHGEDAALAPLMPMVQERVLGRLTRWEASQYTPWYRADNTSEALKNRPDLVCRLLDANMLRRFISFWSRKGFYQI</sequence>
<evidence type="ECO:0000259" key="5">
    <source>
        <dbReference type="PROSITE" id="PS50075"/>
    </source>
</evidence>
<reference evidence="6" key="2">
    <citation type="submission" date="2020-02" db="EMBL/GenBank/DDBJ databases">
        <authorList>
            <person name="Gilchrist C.L.M."/>
            <person name="Chooi Y.-H."/>
        </authorList>
    </citation>
    <scope>NUCLEOTIDE SEQUENCE</scope>
    <source>
        <strain evidence="6">MST-FP2251</strain>
    </source>
</reference>
<protein>
    <recommendedName>
        <fullName evidence="5">Carrier domain-containing protein</fullName>
    </recommendedName>
</protein>
<organism evidence="6 7">
    <name type="scientific">Aspergillus nanangensis</name>
    <dbReference type="NCBI Taxonomy" id="2582783"/>
    <lineage>
        <taxon>Eukaryota</taxon>
        <taxon>Fungi</taxon>
        <taxon>Dikarya</taxon>
        <taxon>Ascomycota</taxon>
        <taxon>Pezizomycotina</taxon>
        <taxon>Eurotiomycetes</taxon>
        <taxon>Eurotiomycetidae</taxon>
        <taxon>Eurotiales</taxon>
        <taxon>Aspergillaceae</taxon>
        <taxon>Aspergillus</taxon>
        <taxon>Aspergillus subgen. Circumdati</taxon>
    </lineage>
</organism>
<evidence type="ECO:0000256" key="1">
    <source>
        <dbReference type="ARBA" id="ARBA00022450"/>
    </source>
</evidence>
<dbReference type="InterPro" id="IPR025110">
    <property type="entry name" value="AMP-bd_C"/>
</dbReference>
<comment type="caution">
    <text evidence="6">The sequence shown here is derived from an EMBL/GenBank/DDBJ whole genome shotgun (WGS) entry which is preliminary data.</text>
</comment>
<keyword evidence="1" id="KW-0596">Phosphopantetheine</keyword>
<keyword evidence="2" id="KW-0597">Phosphoprotein</keyword>
<dbReference type="InterPro" id="IPR036291">
    <property type="entry name" value="NAD(P)-bd_dom_sf"/>
</dbReference>
<dbReference type="Pfam" id="PF07993">
    <property type="entry name" value="NAD_binding_4"/>
    <property type="match status" value="1"/>
</dbReference>
<name>A0AAD4GPK7_ASPNN</name>
<dbReference type="PROSITE" id="PS00455">
    <property type="entry name" value="AMP_BINDING"/>
    <property type="match status" value="1"/>
</dbReference>
<dbReference type="InterPro" id="IPR020845">
    <property type="entry name" value="AMP-binding_CS"/>
</dbReference>
<reference evidence="6" key="1">
    <citation type="journal article" date="2019" name="Beilstein J. Org. Chem.">
        <title>Nanangenines: drimane sesquiterpenoids as the dominant metabolite cohort of a novel Australian fungus, Aspergillus nanangensis.</title>
        <authorList>
            <person name="Lacey H.J."/>
            <person name="Gilchrist C.L.M."/>
            <person name="Crombie A."/>
            <person name="Kalaitzis J.A."/>
            <person name="Vuong D."/>
            <person name="Rutledge P.J."/>
            <person name="Turner P."/>
            <person name="Pitt J.I."/>
            <person name="Lacey E."/>
            <person name="Chooi Y.H."/>
            <person name="Piggott A.M."/>
        </authorList>
    </citation>
    <scope>NUCLEOTIDE SEQUENCE</scope>
    <source>
        <strain evidence="6">MST-FP2251</strain>
    </source>
</reference>
<accession>A0AAD4GPK7</accession>
<dbReference type="SUPFAM" id="SSF47336">
    <property type="entry name" value="ACP-like"/>
    <property type="match status" value="1"/>
</dbReference>
<dbReference type="PANTHER" id="PTHR44845">
    <property type="entry name" value="CARRIER DOMAIN-CONTAINING PROTEIN"/>
    <property type="match status" value="1"/>
</dbReference>
<dbReference type="AlphaFoldDB" id="A0AAD4GPK7"/>
<dbReference type="PROSITE" id="PS50075">
    <property type="entry name" value="CARRIER"/>
    <property type="match status" value="1"/>
</dbReference>
<dbReference type="Pfam" id="PF00550">
    <property type="entry name" value="PP-binding"/>
    <property type="match status" value="1"/>
</dbReference>
<feature type="domain" description="Carrier" evidence="5">
    <location>
        <begin position="522"/>
        <end position="597"/>
    </location>
</feature>
<dbReference type="CDD" id="cd05235">
    <property type="entry name" value="SDR_e1"/>
    <property type="match status" value="1"/>
</dbReference>
<feature type="compositionally biased region" description="Low complexity" evidence="4">
    <location>
        <begin position="505"/>
        <end position="515"/>
    </location>
</feature>
<dbReference type="Gene3D" id="2.30.38.10">
    <property type="entry name" value="Luciferase, Domain 3"/>
    <property type="match status" value="1"/>
</dbReference>
<dbReference type="CDD" id="cd05930">
    <property type="entry name" value="A_NRPS"/>
    <property type="match status" value="1"/>
</dbReference>
<proteinExistence type="inferred from homology"/>
<gene>
    <name evidence="6" type="ORF">FE257_001490</name>
</gene>
<dbReference type="EMBL" id="VCAU01000119">
    <property type="protein sequence ID" value="KAF9884545.1"/>
    <property type="molecule type" value="Genomic_DNA"/>
</dbReference>
<dbReference type="SUPFAM" id="SSF51735">
    <property type="entry name" value="NAD(P)-binding Rossmann-fold domains"/>
    <property type="match status" value="1"/>
</dbReference>
<dbReference type="Proteomes" id="UP001194746">
    <property type="component" value="Unassembled WGS sequence"/>
</dbReference>
<evidence type="ECO:0000313" key="6">
    <source>
        <dbReference type="EMBL" id="KAF9884545.1"/>
    </source>
</evidence>
<dbReference type="SUPFAM" id="SSF56801">
    <property type="entry name" value="Acetyl-CoA synthetase-like"/>
    <property type="match status" value="1"/>
</dbReference>
<dbReference type="InterPro" id="IPR009081">
    <property type="entry name" value="PP-bd_ACP"/>
</dbReference>
<dbReference type="Gene3D" id="3.40.50.720">
    <property type="entry name" value="NAD(P)-binding Rossmann-like Domain"/>
    <property type="match status" value="1"/>
</dbReference>
<dbReference type="InterPro" id="IPR013120">
    <property type="entry name" value="FAR_NAD-bd"/>
</dbReference>
<dbReference type="InterPro" id="IPR010080">
    <property type="entry name" value="Thioester_reductase-like_dom"/>
</dbReference>
<dbReference type="Gene3D" id="3.30.300.30">
    <property type="match status" value="1"/>
</dbReference>
<evidence type="ECO:0000313" key="7">
    <source>
        <dbReference type="Proteomes" id="UP001194746"/>
    </source>
</evidence>
<evidence type="ECO:0000256" key="4">
    <source>
        <dbReference type="SAM" id="MobiDB-lite"/>
    </source>
</evidence>
<comment type="similarity">
    <text evidence="3">Belongs to the NRP synthetase family.</text>
</comment>
<dbReference type="Pfam" id="PF00501">
    <property type="entry name" value="AMP-binding"/>
    <property type="match status" value="1"/>
</dbReference>
<evidence type="ECO:0000256" key="2">
    <source>
        <dbReference type="ARBA" id="ARBA00022553"/>
    </source>
</evidence>
<dbReference type="Pfam" id="PF13193">
    <property type="entry name" value="AMP-binding_C"/>
    <property type="match status" value="1"/>
</dbReference>
<dbReference type="NCBIfam" id="TIGR01746">
    <property type="entry name" value="Thioester-redct"/>
    <property type="match status" value="1"/>
</dbReference>
<dbReference type="InterPro" id="IPR036736">
    <property type="entry name" value="ACP-like_sf"/>
</dbReference>
<keyword evidence="7" id="KW-1185">Reference proteome</keyword>
<feature type="region of interest" description="Disordered" evidence="4">
    <location>
        <begin position="503"/>
        <end position="526"/>
    </location>
</feature>